<dbReference type="Proteomes" id="UP000503462">
    <property type="component" value="Chromosome 4"/>
</dbReference>
<dbReference type="OrthoDB" id="5403641at2759"/>
<dbReference type="AlphaFoldDB" id="A0A6H0Y2Q5"/>
<accession>A0A6H0Y2Q5</accession>
<feature type="transmembrane region" description="Helical" evidence="1">
    <location>
        <begin position="60"/>
        <end position="82"/>
    </location>
</feature>
<gene>
    <name evidence="2" type="ORF">AMS68_006718</name>
</gene>
<evidence type="ECO:0000313" key="3">
    <source>
        <dbReference type="Proteomes" id="UP000503462"/>
    </source>
</evidence>
<proteinExistence type="predicted"/>
<name>A0A6H0Y2Q5_9PEZI</name>
<dbReference type="EMBL" id="CP051142">
    <property type="protein sequence ID" value="QIX01201.1"/>
    <property type="molecule type" value="Genomic_DNA"/>
</dbReference>
<sequence length="133" mass="14415">MAYDYSRTPGTFTAMLKALGGIGPPGGPLLYMLRSLTVTSSSAVVIGGAMAWLSQALYGVGALGFVFGSCIGFVASSIGYFLHCRRHSINALEQFPTLMQMHLMTNFRLAGFEKMRLGDAKELARFKEISDHL</sequence>
<keyword evidence="3" id="KW-1185">Reference proteome</keyword>
<keyword evidence="1" id="KW-0472">Membrane</keyword>
<protein>
    <submittedName>
        <fullName evidence="2">Uncharacterized protein</fullName>
    </submittedName>
</protein>
<keyword evidence="1" id="KW-0812">Transmembrane</keyword>
<keyword evidence="1" id="KW-1133">Transmembrane helix</keyword>
<evidence type="ECO:0000313" key="2">
    <source>
        <dbReference type="EMBL" id="QIX01201.1"/>
    </source>
</evidence>
<organism evidence="2 3">
    <name type="scientific">Peltaster fructicola</name>
    <dbReference type="NCBI Taxonomy" id="286661"/>
    <lineage>
        <taxon>Eukaryota</taxon>
        <taxon>Fungi</taxon>
        <taxon>Dikarya</taxon>
        <taxon>Ascomycota</taxon>
        <taxon>Pezizomycotina</taxon>
        <taxon>Dothideomycetes</taxon>
        <taxon>Dothideomycetes incertae sedis</taxon>
        <taxon>Peltaster</taxon>
    </lineage>
</organism>
<reference evidence="2 3" key="1">
    <citation type="journal article" date="2016" name="Sci. Rep.">
        <title>Peltaster fructicola genome reveals evolution from an invasive phytopathogen to an ectophytic parasite.</title>
        <authorList>
            <person name="Xu C."/>
            <person name="Chen H."/>
            <person name="Gleason M.L."/>
            <person name="Xu J.R."/>
            <person name="Liu H."/>
            <person name="Zhang R."/>
            <person name="Sun G."/>
        </authorList>
    </citation>
    <scope>NUCLEOTIDE SEQUENCE [LARGE SCALE GENOMIC DNA]</scope>
    <source>
        <strain evidence="2 3">LNHT1506</strain>
    </source>
</reference>
<evidence type="ECO:0000256" key="1">
    <source>
        <dbReference type="SAM" id="Phobius"/>
    </source>
</evidence>